<dbReference type="AlphaFoldDB" id="A0A9W8M8J4"/>
<feature type="non-terminal residue" evidence="1">
    <location>
        <position position="1"/>
    </location>
</feature>
<keyword evidence="2" id="KW-1185">Reference proteome</keyword>
<reference evidence="1" key="1">
    <citation type="submission" date="2022-06" db="EMBL/GenBank/DDBJ databases">
        <title>Genome Sequence of Candolleomyces eurysporus.</title>
        <authorList>
            <person name="Buettner E."/>
        </authorList>
    </citation>
    <scope>NUCLEOTIDE SEQUENCE</scope>
    <source>
        <strain evidence="1">VTCC 930004</strain>
    </source>
</reference>
<evidence type="ECO:0000313" key="2">
    <source>
        <dbReference type="Proteomes" id="UP001140091"/>
    </source>
</evidence>
<organism evidence="1 2">
    <name type="scientific">Candolleomyces eurysporus</name>
    <dbReference type="NCBI Taxonomy" id="2828524"/>
    <lineage>
        <taxon>Eukaryota</taxon>
        <taxon>Fungi</taxon>
        <taxon>Dikarya</taxon>
        <taxon>Basidiomycota</taxon>
        <taxon>Agaricomycotina</taxon>
        <taxon>Agaricomycetes</taxon>
        <taxon>Agaricomycetidae</taxon>
        <taxon>Agaricales</taxon>
        <taxon>Agaricineae</taxon>
        <taxon>Psathyrellaceae</taxon>
        <taxon>Candolleomyces</taxon>
    </lineage>
</organism>
<sequence length="96" mass="10786">MEPLSPQGSSTLTFNEKARSASVTAFWIFVQAIRGDEKIRIPVADKVHDILPDLIYAARACARAFQNQVQLKKKWTKITRDTALTWDLDRGDIPGS</sequence>
<evidence type="ECO:0000313" key="1">
    <source>
        <dbReference type="EMBL" id="KAJ2920707.1"/>
    </source>
</evidence>
<proteinExistence type="predicted"/>
<comment type="caution">
    <text evidence="1">The sequence shown here is derived from an EMBL/GenBank/DDBJ whole genome shotgun (WGS) entry which is preliminary data.</text>
</comment>
<protein>
    <submittedName>
        <fullName evidence="1">Uncharacterized protein</fullName>
    </submittedName>
</protein>
<dbReference type="EMBL" id="JANBPK010001793">
    <property type="protein sequence ID" value="KAJ2920707.1"/>
    <property type="molecule type" value="Genomic_DNA"/>
</dbReference>
<dbReference type="Proteomes" id="UP001140091">
    <property type="component" value="Unassembled WGS sequence"/>
</dbReference>
<accession>A0A9W8M8J4</accession>
<gene>
    <name evidence="1" type="ORF">H1R20_g16387</name>
</gene>
<name>A0A9W8M8J4_9AGAR</name>